<evidence type="ECO:0000313" key="3">
    <source>
        <dbReference type="Proteomes" id="UP000321261"/>
    </source>
</evidence>
<keyword evidence="3" id="KW-1185">Reference proteome</keyword>
<evidence type="ECO:0000256" key="1">
    <source>
        <dbReference type="SAM" id="MobiDB-lite"/>
    </source>
</evidence>
<accession>A0A561SJ28</accession>
<name>A0A561SJ28_9PSEU</name>
<proteinExistence type="predicted"/>
<dbReference type="EMBL" id="VIWU01000001">
    <property type="protein sequence ID" value="TWF74886.1"/>
    <property type="molecule type" value="Genomic_DNA"/>
</dbReference>
<evidence type="ECO:0000313" key="2">
    <source>
        <dbReference type="EMBL" id="TWF74886.1"/>
    </source>
</evidence>
<dbReference type="RefSeq" id="WP_147254186.1">
    <property type="nucleotide sequence ID" value="NZ_VIWU01000001.1"/>
</dbReference>
<organism evidence="2 3">
    <name type="scientific">Pseudonocardia hierapolitana</name>
    <dbReference type="NCBI Taxonomy" id="1128676"/>
    <lineage>
        <taxon>Bacteria</taxon>
        <taxon>Bacillati</taxon>
        <taxon>Actinomycetota</taxon>
        <taxon>Actinomycetes</taxon>
        <taxon>Pseudonocardiales</taxon>
        <taxon>Pseudonocardiaceae</taxon>
        <taxon>Pseudonocardia</taxon>
    </lineage>
</organism>
<comment type="caution">
    <text evidence="2">The sequence shown here is derived from an EMBL/GenBank/DDBJ whole genome shotgun (WGS) entry which is preliminary data.</text>
</comment>
<dbReference type="AlphaFoldDB" id="A0A561SJ28"/>
<reference evidence="2 3" key="1">
    <citation type="submission" date="2019-06" db="EMBL/GenBank/DDBJ databases">
        <title>Sequencing the genomes of 1000 actinobacteria strains.</title>
        <authorList>
            <person name="Klenk H.-P."/>
        </authorList>
    </citation>
    <scope>NUCLEOTIDE SEQUENCE [LARGE SCALE GENOMIC DNA]</scope>
    <source>
        <strain evidence="2 3">DSM 45671</strain>
    </source>
</reference>
<dbReference type="Proteomes" id="UP000321261">
    <property type="component" value="Unassembled WGS sequence"/>
</dbReference>
<dbReference type="OrthoDB" id="9853693at2"/>
<protein>
    <submittedName>
        <fullName evidence="2">Uncharacterized protein</fullName>
    </submittedName>
</protein>
<sequence length="152" mass="15139">MNVSPDAPDAANREPPDVPAAPPGSTDGDQPAEAGSGGGAKSKIAASVRNVATLARKVGKAVAGRGAEGGRAVAGRARTMREKRVARRCVIVTESSGRPVVIGPYRDEEAARKDVARVPGAAQIAQLKAGTAFFAEGGEAGPTAGPSSTATP</sequence>
<feature type="region of interest" description="Disordered" evidence="1">
    <location>
        <begin position="1"/>
        <end position="42"/>
    </location>
</feature>
<gene>
    <name evidence="2" type="ORF">FHX44_11768</name>
</gene>